<evidence type="ECO:0000256" key="1">
    <source>
        <dbReference type="SAM" id="MobiDB-lite"/>
    </source>
</evidence>
<feature type="region of interest" description="Disordered" evidence="1">
    <location>
        <begin position="1"/>
        <end position="34"/>
    </location>
</feature>
<dbReference type="Proteomes" id="UP000091956">
    <property type="component" value="Unassembled WGS sequence"/>
</dbReference>
<protein>
    <submittedName>
        <fullName evidence="2">Uncharacterized protein</fullName>
    </submittedName>
</protein>
<dbReference type="AlphaFoldDB" id="A0A2P2SX11"/>
<proteinExistence type="predicted"/>
<name>A0A2P2SX11_9PEZI</name>
<reference evidence="2 3" key="1">
    <citation type="submission" date="2016-03" db="EMBL/GenBank/DDBJ databases">
        <title>Comparative genomics of Pseudogymnoascus destructans, the fungus causing white-nose syndrome of bats.</title>
        <authorList>
            <person name="Palmer J.M."/>
            <person name="Drees K.P."/>
            <person name="Foster J.T."/>
            <person name="Lindner D.L."/>
        </authorList>
    </citation>
    <scope>NUCLEOTIDE SEQUENCE [LARGE SCALE GENOMIC DNA]</scope>
    <source>
        <strain evidence="2 3">UAMH 10579</strain>
    </source>
</reference>
<dbReference type="OrthoDB" id="3434535at2759"/>
<reference evidence="3" key="2">
    <citation type="journal article" date="2018" name="Nat. Commun.">
        <title>Extreme sensitivity to ultraviolet light in the fungal pathogen causing white-nose syndrome of bats.</title>
        <authorList>
            <person name="Palmer J.M."/>
            <person name="Drees K.P."/>
            <person name="Foster J.T."/>
            <person name="Lindner D.L."/>
        </authorList>
    </citation>
    <scope>NUCLEOTIDE SEQUENCE [LARGE SCALE GENOMIC DNA]</scope>
    <source>
        <strain evidence="3">UAMH 10579</strain>
    </source>
</reference>
<dbReference type="EMBL" id="KV460206">
    <property type="protein sequence ID" value="OBU01398.1"/>
    <property type="molecule type" value="Genomic_DNA"/>
</dbReference>
<evidence type="ECO:0000313" key="2">
    <source>
        <dbReference type="EMBL" id="OBU01398.1"/>
    </source>
</evidence>
<accession>A0A2P2SX11</accession>
<keyword evidence="3" id="KW-1185">Reference proteome</keyword>
<dbReference type="RefSeq" id="XP_018135130.1">
    <property type="nucleotide sequence ID" value="XM_018269691.1"/>
</dbReference>
<dbReference type="GeneID" id="28833544"/>
<sequence>MASQKNEKVQPSNAKEHASKPKDKKAGKSSATLDRYLYDTTSSVQERMAYQPVDKKYRKDSNASKKAVAEHLEKIINKV</sequence>
<feature type="compositionally biased region" description="Basic and acidic residues" evidence="1">
    <location>
        <begin position="1"/>
        <end position="26"/>
    </location>
</feature>
<gene>
    <name evidence="2" type="ORF">VE01_00158</name>
</gene>
<organism evidence="2 3">
    <name type="scientific">Pseudogymnoascus verrucosus</name>
    <dbReference type="NCBI Taxonomy" id="342668"/>
    <lineage>
        <taxon>Eukaryota</taxon>
        <taxon>Fungi</taxon>
        <taxon>Dikarya</taxon>
        <taxon>Ascomycota</taxon>
        <taxon>Pezizomycotina</taxon>
        <taxon>Leotiomycetes</taxon>
        <taxon>Thelebolales</taxon>
        <taxon>Thelebolaceae</taxon>
        <taxon>Pseudogymnoascus</taxon>
    </lineage>
</organism>
<evidence type="ECO:0000313" key="3">
    <source>
        <dbReference type="Proteomes" id="UP000091956"/>
    </source>
</evidence>